<dbReference type="InParanoid" id="H0ENW8"/>
<evidence type="ECO:0000313" key="3">
    <source>
        <dbReference type="Proteomes" id="UP000005446"/>
    </source>
</evidence>
<feature type="compositionally biased region" description="Polar residues" evidence="1">
    <location>
        <begin position="13"/>
        <end position="22"/>
    </location>
</feature>
<evidence type="ECO:0000256" key="1">
    <source>
        <dbReference type="SAM" id="MobiDB-lite"/>
    </source>
</evidence>
<organism evidence="2 3">
    <name type="scientific">Glarea lozoyensis (strain ATCC 74030 / MF5533)</name>
    <dbReference type="NCBI Taxonomy" id="1104152"/>
    <lineage>
        <taxon>Eukaryota</taxon>
        <taxon>Fungi</taxon>
        <taxon>Dikarya</taxon>
        <taxon>Ascomycota</taxon>
        <taxon>Pezizomycotina</taxon>
        <taxon>Leotiomycetes</taxon>
        <taxon>Helotiales</taxon>
        <taxon>Helotiaceae</taxon>
        <taxon>Glarea</taxon>
    </lineage>
</organism>
<feature type="region of interest" description="Disordered" evidence="1">
    <location>
        <begin position="10"/>
        <end position="37"/>
    </location>
</feature>
<name>H0ENW8_GLAL7</name>
<dbReference type="EMBL" id="AGUE01000106">
    <property type="protein sequence ID" value="EHK99836.1"/>
    <property type="molecule type" value="Genomic_DNA"/>
</dbReference>
<proteinExistence type="predicted"/>
<evidence type="ECO:0000313" key="2">
    <source>
        <dbReference type="EMBL" id="EHK99836.1"/>
    </source>
</evidence>
<keyword evidence="3" id="KW-1185">Reference proteome</keyword>
<sequence length="115" mass="12713">MGSYVMVHKRAGSNVSNRTSPVGSDRQGAYSVPSHGSAAEWTHAEHTVEMDLDDEHYGMPHDTKAILFNNMSGPACCTLLFGTVHVGKPLLGLHRRQDQFLNKTPTRIDRVPRSK</sequence>
<protein>
    <submittedName>
        <fullName evidence="2">Uncharacterized protein</fullName>
    </submittedName>
</protein>
<accession>H0ENW8</accession>
<dbReference type="HOGENOM" id="CLU_2109289_0_0_1"/>
<dbReference type="Proteomes" id="UP000005446">
    <property type="component" value="Unassembled WGS sequence"/>
</dbReference>
<dbReference type="OrthoDB" id="4226666at2759"/>
<dbReference type="AlphaFoldDB" id="H0ENW8"/>
<gene>
    <name evidence="2" type="ORF">M7I_4331</name>
</gene>
<reference evidence="2 3" key="1">
    <citation type="journal article" date="2012" name="Eukaryot. Cell">
        <title>Genome sequence of the fungus Glarea lozoyensis: the first genome sequence of a species from the Helotiaceae family.</title>
        <authorList>
            <person name="Youssar L."/>
            <person name="Gruening B.A."/>
            <person name="Erxleben A."/>
            <person name="Guenther S."/>
            <person name="Huettel W."/>
        </authorList>
    </citation>
    <scope>NUCLEOTIDE SEQUENCE [LARGE SCALE GENOMIC DNA]</scope>
    <source>
        <strain evidence="3">ATCC 74030 / MF5533</strain>
    </source>
</reference>
<comment type="caution">
    <text evidence="2">The sequence shown here is derived from an EMBL/GenBank/DDBJ whole genome shotgun (WGS) entry which is preliminary data.</text>
</comment>